<name>A0A6J7GYB5_9ZZZZ</name>
<dbReference type="AlphaFoldDB" id="A0A6J7GYB5"/>
<gene>
    <name evidence="1" type="ORF">UFOPK3609_00938</name>
</gene>
<protein>
    <submittedName>
        <fullName evidence="1">Unannotated protein</fullName>
    </submittedName>
</protein>
<organism evidence="1">
    <name type="scientific">freshwater metagenome</name>
    <dbReference type="NCBI Taxonomy" id="449393"/>
    <lineage>
        <taxon>unclassified sequences</taxon>
        <taxon>metagenomes</taxon>
        <taxon>ecological metagenomes</taxon>
    </lineage>
</organism>
<sequence>MDAAALFARLDDRERIALAMFHAPLPEASLALALGRSQTALLRQRLVRRLQREAGVDLESGGDGGGEESVLMIRALRDLCAAWAEGR</sequence>
<reference evidence="1" key="1">
    <citation type="submission" date="2020-05" db="EMBL/GenBank/DDBJ databases">
        <authorList>
            <person name="Chiriac C."/>
            <person name="Salcher M."/>
            <person name="Ghai R."/>
            <person name="Kavagutti S V."/>
        </authorList>
    </citation>
    <scope>NUCLEOTIDE SEQUENCE</scope>
</reference>
<proteinExistence type="predicted"/>
<evidence type="ECO:0000313" key="1">
    <source>
        <dbReference type="EMBL" id="CAB4912204.1"/>
    </source>
</evidence>
<accession>A0A6J7GYB5</accession>
<dbReference type="EMBL" id="CAFBMQ010000132">
    <property type="protein sequence ID" value="CAB4912204.1"/>
    <property type="molecule type" value="Genomic_DNA"/>
</dbReference>